<accession>A0AAE1DF00</accession>
<evidence type="ECO:0000313" key="1">
    <source>
        <dbReference type="EMBL" id="KAK3768047.1"/>
    </source>
</evidence>
<dbReference type="Proteomes" id="UP001283361">
    <property type="component" value="Unassembled WGS sequence"/>
</dbReference>
<dbReference type="AlphaFoldDB" id="A0AAE1DF00"/>
<reference evidence="1" key="1">
    <citation type="journal article" date="2023" name="G3 (Bethesda)">
        <title>A reference genome for the long-term kleptoplast-retaining sea slug Elysia crispata morphotype clarki.</title>
        <authorList>
            <person name="Eastman K.E."/>
            <person name="Pendleton A.L."/>
            <person name="Shaikh M.A."/>
            <person name="Suttiyut T."/>
            <person name="Ogas R."/>
            <person name="Tomko P."/>
            <person name="Gavelis G."/>
            <person name="Widhalm J.R."/>
            <person name="Wisecaver J.H."/>
        </authorList>
    </citation>
    <scope>NUCLEOTIDE SEQUENCE</scope>
    <source>
        <strain evidence="1">ECLA1</strain>
    </source>
</reference>
<proteinExistence type="predicted"/>
<evidence type="ECO:0000313" key="2">
    <source>
        <dbReference type="Proteomes" id="UP001283361"/>
    </source>
</evidence>
<gene>
    <name evidence="1" type="ORF">RRG08_045866</name>
</gene>
<comment type="caution">
    <text evidence="1">The sequence shown here is derived from an EMBL/GenBank/DDBJ whole genome shotgun (WGS) entry which is preliminary data.</text>
</comment>
<dbReference type="EMBL" id="JAWDGP010004075">
    <property type="protein sequence ID" value="KAK3768047.1"/>
    <property type="molecule type" value="Genomic_DNA"/>
</dbReference>
<organism evidence="1 2">
    <name type="scientific">Elysia crispata</name>
    <name type="common">lettuce slug</name>
    <dbReference type="NCBI Taxonomy" id="231223"/>
    <lineage>
        <taxon>Eukaryota</taxon>
        <taxon>Metazoa</taxon>
        <taxon>Spiralia</taxon>
        <taxon>Lophotrochozoa</taxon>
        <taxon>Mollusca</taxon>
        <taxon>Gastropoda</taxon>
        <taxon>Heterobranchia</taxon>
        <taxon>Euthyneura</taxon>
        <taxon>Panpulmonata</taxon>
        <taxon>Sacoglossa</taxon>
        <taxon>Placobranchoidea</taxon>
        <taxon>Plakobranchidae</taxon>
        <taxon>Elysia</taxon>
    </lineage>
</organism>
<keyword evidence="2" id="KW-1185">Reference proteome</keyword>
<protein>
    <submittedName>
        <fullName evidence="1">Uncharacterized protein</fullName>
    </submittedName>
</protein>
<name>A0AAE1DF00_9GAST</name>
<sequence length="121" mass="12880">MDGDSSRCCDGRIGGDDCNGFHVGMNKDDFDGCVCSVGSSDFSERGEGVGGIRSDSGMSGEKVVICTKSMESGSRTKLLGFRGTFCRAINRTGCLLQMSLSFGTRRLKLKSPVPSSLNFRS</sequence>